<comment type="caution">
    <text evidence="1">The sequence shown here is derived from an EMBL/GenBank/DDBJ whole genome shotgun (WGS) entry which is preliminary data.</text>
</comment>
<dbReference type="SUPFAM" id="SSF54593">
    <property type="entry name" value="Glyoxalase/Bleomycin resistance protein/Dihydroxybiphenyl dioxygenase"/>
    <property type="match status" value="1"/>
</dbReference>
<name>A0A5B0WQS3_9GAMM</name>
<dbReference type="Proteomes" id="UP000323708">
    <property type="component" value="Unassembled WGS sequence"/>
</dbReference>
<dbReference type="InterPro" id="IPR029068">
    <property type="entry name" value="Glyas_Bleomycin-R_OHBP_Dase"/>
</dbReference>
<gene>
    <name evidence="1" type="ORF">F0M18_18820</name>
</gene>
<dbReference type="Gene3D" id="3.10.180.10">
    <property type="entry name" value="2,3-Dihydroxybiphenyl 1,2-Dioxygenase, domain 1"/>
    <property type="match status" value="1"/>
</dbReference>
<evidence type="ECO:0000313" key="2">
    <source>
        <dbReference type="Proteomes" id="UP000323708"/>
    </source>
</evidence>
<sequence>MISGFDRIILDVPDLHAARRDYEVLLGPLADADQIRLANVDIQLQAAGHPGPAGIRGLDLRDDALPPGSIEPLNTDTRKLALARTHFRDAGYSDCHTRTGIYAVDHVVLQSNDADDCIRLFNRDLGLRLALDQEVPEWGGRMLFFRHGKMTLEVIQSTRQPPEQDFFWGITYLCRDIDETVAVLDASGVAHSPIRTGRKPGTRVTTIKSHCLGLPTLVIGPD</sequence>
<dbReference type="AlphaFoldDB" id="A0A5B0WQS3"/>
<keyword evidence="2" id="KW-1185">Reference proteome</keyword>
<reference evidence="1 2" key="1">
    <citation type="submission" date="2019-09" db="EMBL/GenBank/DDBJ databases">
        <authorList>
            <person name="Chen X.-Y."/>
        </authorList>
    </citation>
    <scope>NUCLEOTIDE SEQUENCE [LARGE SCALE GENOMIC DNA]</scope>
    <source>
        <strain evidence="1 2">NY5</strain>
    </source>
</reference>
<organism evidence="1 2">
    <name type="scientific">Pseudohalioglobus sediminis</name>
    <dbReference type="NCBI Taxonomy" id="2606449"/>
    <lineage>
        <taxon>Bacteria</taxon>
        <taxon>Pseudomonadati</taxon>
        <taxon>Pseudomonadota</taxon>
        <taxon>Gammaproteobacteria</taxon>
        <taxon>Cellvibrionales</taxon>
        <taxon>Halieaceae</taxon>
        <taxon>Pseudohalioglobus</taxon>
    </lineage>
</organism>
<protein>
    <submittedName>
        <fullName evidence="1">VOC family protein</fullName>
    </submittedName>
</protein>
<accession>A0A5B0WQS3</accession>
<proteinExistence type="predicted"/>
<dbReference type="EMBL" id="VTUX01000010">
    <property type="protein sequence ID" value="KAA1188541.1"/>
    <property type="molecule type" value="Genomic_DNA"/>
</dbReference>
<dbReference type="Pfam" id="PF13669">
    <property type="entry name" value="Glyoxalase_4"/>
    <property type="match status" value="1"/>
</dbReference>
<evidence type="ECO:0000313" key="1">
    <source>
        <dbReference type="EMBL" id="KAA1188541.1"/>
    </source>
</evidence>
<dbReference type="RefSeq" id="WP_149613002.1">
    <property type="nucleotide sequence ID" value="NZ_VTUX01000010.1"/>
</dbReference>